<dbReference type="RefSeq" id="WP_045314470.1">
    <property type="nucleotide sequence ID" value="NZ_JYJG01000222.1"/>
</dbReference>
<dbReference type="InterPro" id="IPR011008">
    <property type="entry name" value="Dimeric_a/b-barrel"/>
</dbReference>
<gene>
    <name evidence="5" type="ORF">UK23_26920</name>
</gene>
<dbReference type="Pfam" id="PF01037">
    <property type="entry name" value="AsnC_trans_reg"/>
    <property type="match status" value="1"/>
</dbReference>
<evidence type="ECO:0000313" key="5">
    <source>
        <dbReference type="EMBL" id="KJK45192.1"/>
    </source>
</evidence>
<dbReference type="AlphaFoldDB" id="A0A0F0GT45"/>
<evidence type="ECO:0000313" key="6">
    <source>
        <dbReference type="Proteomes" id="UP000033393"/>
    </source>
</evidence>
<dbReference type="Gene3D" id="3.30.70.920">
    <property type="match status" value="1"/>
</dbReference>
<dbReference type="GO" id="GO:0043565">
    <property type="term" value="F:sequence-specific DNA binding"/>
    <property type="evidence" value="ECO:0007669"/>
    <property type="project" value="InterPro"/>
</dbReference>
<feature type="domain" description="HTH asnC-type" evidence="4">
    <location>
        <begin position="1"/>
        <end position="62"/>
    </location>
</feature>
<proteinExistence type="predicted"/>
<dbReference type="SUPFAM" id="SSF46785">
    <property type="entry name" value="Winged helix' DNA-binding domain"/>
    <property type="match status" value="1"/>
</dbReference>
<dbReference type="InterPro" id="IPR000485">
    <property type="entry name" value="AsnC-type_HTH_dom"/>
</dbReference>
<comment type="caution">
    <text evidence="5">The sequence shown here is derived from an EMBL/GenBank/DDBJ whole genome shotgun (WGS) entry which is preliminary data.</text>
</comment>
<organism evidence="5 6">
    <name type="scientific">Lentzea aerocolonigenes</name>
    <name type="common">Lechevalieria aerocolonigenes</name>
    <name type="synonym">Saccharothrix aerocolonigenes</name>
    <dbReference type="NCBI Taxonomy" id="68170"/>
    <lineage>
        <taxon>Bacteria</taxon>
        <taxon>Bacillati</taxon>
        <taxon>Actinomycetota</taxon>
        <taxon>Actinomycetes</taxon>
        <taxon>Pseudonocardiales</taxon>
        <taxon>Pseudonocardiaceae</taxon>
        <taxon>Lentzea</taxon>
    </lineage>
</organism>
<dbReference type="SUPFAM" id="SSF54909">
    <property type="entry name" value="Dimeric alpha+beta barrel"/>
    <property type="match status" value="1"/>
</dbReference>
<dbReference type="PROSITE" id="PS50956">
    <property type="entry name" value="HTH_ASNC_2"/>
    <property type="match status" value="1"/>
</dbReference>
<dbReference type="InterPro" id="IPR036388">
    <property type="entry name" value="WH-like_DNA-bd_sf"/>
</dbReference>
<dbReference type="Pfam" id="PF13404">
    <property type="entry name" value="HTH_AsnC-type"/>
    <property type="match status" value="1"/>
</dbReference>
<dbReference type="PANTHER" id="PTHR30154:SF34">
    <property type="entry name" value="TRANSCRIPTIONAL REGULATOR AZLB"/>
    <property type="match status" value="1"/>
</dbReference>
<protein>
    <recommendedName>
        <fullName evidence="4">HTH asnC-type domain-containing protein</fullName>
    </recommendedName>
</protein>
<evidence type="ECO:0000259" key="4">
    <source>
        <dbReference type="PROSITE" id="PS50956"/>
    </source>
</evidence>
<dbReference type="GO" id="GO:0043200">
    <property type="term" value="P:response to amino acid"/>
    <property type="evidence" value="ECO:0007669"/>
    <property type="project" value="TreeGrafter"/>
</dbReference>
<sequence>MDAIDRELVRLLERDARASYNELSKEVRLSANTVADRVRRLRTSGVISGFRAEIDPAALGRGLNMVSDIRLREDADRGRFERALQRLPQVVSGARMTGEYDYQIRMACVDPAEFETVVNQLRQDHGVREIRSRLVLRDIAINTSDLLDLS</sequence>
<dbReference type="PANTHER" id="PTHR30154">
    <property type="entry name" value="LEUCINE-RESPONSIVE REGULATORY PROTEIN"/>
    <property type="match status" value="1"/>
</dbReference>
<dbReference type="SMART" id="SM00344">
    <property type="entry name" value="HTH_ASNC"/>
    <property type="match status" value="1"/>
</dbReference>
<dbReference type="InterPro" id="IPR036390">
    <property type="entry name" value="WH_DNA-bd_sf"/>
</dbReference>
<dbReference type="Gene3D" id="1.10.10.10">
    <property type="entry name" value="Winged helix-like DNA-binding domain superfamily/Winged helix DNA-binding domain"/>
    <property type="match status" value="1"/>
</dbReference>
<reference evidence="5 6" key="1">
    <citation type="submission" date="2015-02" db="EMBL/GenBank/DDBJ databases">
        <authorList>
            <person name="Ju K.-S."/>
            <person name="Doroghazi J.R."/>
            <person name="Metcalf W."/>
        </authorList>
    </citation>
    <scope>NUCLEOTIDE SEQUENCE [LARGE SCALE GENOMIC DNA]</scope>
    <source>
        <strain evidence="5 6">NRRL B-16140</strain>
    </source>
</reference>
<dbReference type="EMBL" id="JYJG01000222">
    <property type="protein sequence ID" value="KJK45192.1"/>
    <property type="molecule type" value="Genomic_DNA"/>
</dbReference>
<evidence type="ECO:0000256" key="1">
    <source>
        <dbReference type="ARBA" id="ARBA00023015"/>
    </source>
</evidence>
<dbReference type="OrthoDB" id="166264at2"/>
<keyword evidence="1" id="KW-0805">Transcription regulation</keyword>
<keyword evidence="6" id="KW-1185">Reference proteome</keyword>
<evidence type="ECO:0000256" key="3">
    <source>
        <dbReference type="ARBA" id="ARBA00023163"/>
    </source>
</evidence>
<dbReference type="InterPro" id="IPR019888">
    <property type="entry name" value="Tscrpt_reg_AsnC-like"/>
</dbReference>
<dbReference type="Proteomes" id="UP000033393">
    <property type="component" value="Unassembled WGS sequence"/>
</dbReference>
<keyword evidence="2" id="KW-0238">DNA-binding</keyword>
<dbReference type="PATRIC" id="fig|68170.10.peg.6947"/>
<dbReference type="GO" id="GO:0005829">
    <property type="term" value="C:cytosol"/>
    <property type="evidence" value="ECO:0007669"/>
    <property type="project" value="TreeGrafter"/>
</dbReference>
<keyword evidence="3" id="KW-0804">Transcription</keyword>
<evidence type="ECO:0000256" key="2">
    <source>
        <dbReference type="ARBA" id="ARBA00023125"/>
    </source>
</evidence>
<dbReference type="InterPro" id="IPR019887">
    <property type="entry name" value="Tscrpt_reg_AsnC/Lrp_C"/>
</dbReference>
<accession>A0A0F0GT45</accession>
<dbReference type="PRINTS" id="PR00033">
    <property type="entry name" value="HTHASNC"/>
</dbReference>
<name>A0A0F0GT45_LENAE</name>